<evidence type="ECO:0000256" key="2">
    <source>
        <dbReference type="ARBA" id="ARBA00004141"/>
    </source>
</evidence>
<evidence type="ECO:0000256" key="4">
    <source>
        <dbReference type="ARBA" id="ARBA00022475"/>
    </source>
</evidence>
<dbReference type="RefSeq" id="WP_238751864.1">
    <property type="nucleotide sequence ID" value="NZ_CAKLPZ010000004.1"/>
</dbReference>
<reference evidence="10" key="1">
    <citation type="submission" date="2021-12" db="EMBL/GenBank/DDBJ databases">
        <authorList>
            <person name="Rodrigo-Torres L."/>
            <person name="Arahal R. D."/>
            <person name="Lucena T."/>
        </authorList>
    </citation>
    <scope>NUCLEOTIDE SEQUENCE</scope>
    <source>
        <strain evidence="10">CECT 8419</strain>
    </source>
</reference>
<comment type="caution">
    <text evidence="10">The sequence shown here is derived from an EMBL/GenBank/DDBJ whole genome shotgun (WGS) entry which is preliminary data.</text>
</comment>
<evidence type="ECO:0000256" key="6">
    <source>
        <dbReference type="ARBA" id="ARBA00022692"/>
    </source>
</evidence>
<dbReference type="EMBL" id="CAKLPZ010000004">
    <property type="protein sequence ID" value="CAH1002004.1"/>
    <property type="molecule type" value="Genomic_DNA"/>
</dbReference>
<proteinExistence type="inferred from homology"/>
<organism evidence="10 11">
    <name type="scientific">Neolewinella maritima</name>
    <dbReference type="NCBI Taxonomy" id="1383882"/>
    <lineage>
        <taxon>Bacteria</taxon>
        <taxon>Pseudomonadati</taxon>
        <taxon>Bacteroidota</taxon>
        <taxon>Saprospiria</taxon>
        <taxon>Saprospirales</taxon>
        <taxon>Lewinellaceae</taxon>
        <taxon>Neolewinella</taxon>
    </lineage>
</organism>
<dbReference type="EC" id="2.5.1.39" evidence="10"/>
<dbReference type="InterPro" id="IPR000537">
    <property type="entry name" value="UbiA_prenyltransferase"/>
</dbReference>
<keyword evidence="4" id="KW-1003">Cell membrane</keyword>
<evidence type="ECO:0000256" key="9">
    <source>
        <dbReference type="SAM" id="Phobius"/>
    </source>
</evidence>
<comment type="similarity">
    <text evidence="3">Belongs to the UbiA prenyltransferase family.</text>
</comment>
<name>A0ABM9B3T3_9BACT</name>
<evidence type="ECO:0000256" key="7">
    <source>
        <dbReference type="ARBA" id="ARBA00022989"/>
    </source>
</evidence>
<keyword evidence="8 9" id="KW-0472">Membrane</keyword>
<dbReference type="InterPro" id="IPR006371">
    <property type="entry name" value="Polyprenyltransferase_UbiA-li"/>
</dbReference>
<dbReference type="PANTHER" id="PTHR11048">
    <property type="entry name" value="PRENYLTRANSFERASES"/>
    <property type="match status" value="1"/>
</dbReference>
<evidence type="ECO:0000256" key="1">
    <source>
        <dbReference type="ARBA" id="ARBA00001946"/>
    </source>
</evidence>
<gene>
    <name evidence="10" type="primary">ubiA</name>
    <name evidence="10" type="ORF">LEM8419_02919</name>
</gene>
<evidence type="ECO:0000256" key="5">
    <source>
        <dbReference type="ARBA" id="ARBA00022679"/>
    </source>
</evidence>
<keyword evidence="11" id="KW-1185">Reference proteome</keyword>
<accession>A0ABM9B3T3</accession>
<feature type="transmembrane region" description="Helical" evidence="9">
    <location>
        <begin position="110"/>
        <end position="130"/>
    </location>
</feature>
<evidence type="ECO:0000256" key="3">
    <source>
        <dbReference type="ARBA" id="ARBA00005985"/>
    </source>
</evidence>
<dbReference type="InterPro" id="IPR044878">
    <property type="entry name" value="UbiA_sf"/>
</dbReference>
<dbReference type="Proteomes" id="UP000837803">
    <property type="component" value="Unassembled WGS sequence"/>
</dbReference>
<comment type="subcellular location">
    <subcellularLocation>
        <location evidence="2">Membrane</location>
        <topology evidence="2">Multi-pass membrane protein</topology>
    </subcellularLocation>
</comment>
<dbReference type="Gene3D" id="1.10.357.140">
    <property type="entry name" value="UbiA prenyltransferase"/>
    <property type="match status" value="1"/>
</dbReference>
<protein>
    <submittedName>
        <fullName evidence="10">4-hydroxybenzoate octaprenyltransferase</fullName>
        <ecNumber evidence="10">2.5.1.39</ecNumber>
    </submittedName>
</protein>
<evidence type="ECO:0000256" key="8">
    <source>
        <dbReference type="ARBA" id="ARBA00023136"/>
    </source>
</evidence>
<feature type="transmembrane region" description="Helical" evidence="9">
    <location>
        <begin position="87"/>
        <end position="104"/>
    </location>
</feature>
<evidence type="ECO:0000313" key="10">
    <source>
        <dbReference type="EMBL" id="CAH1002004.1"/>
    </source>
</evidence>
<feature type="transmembrane region" description="Helical" evidence="9">
    <location>
        <begin position="163"/>
        <end position="185"/>
    </location>
</feature>
<evidence type="ECO:0000313" key="11">
    <source>
        <dbReference type="Proteomes" id="UP000837803"/>
    </source>
</evidence>
<feature type="transmembrane region" description="Helical" evidence="9">
    <location>
        <begin position="267"/>
        <end position="288"/>
    </location>
</feature>
<dbReference type="Pfam" id="PF01040">
    <property type="entry name" value="UbiA"/>
    <property type="match status" value="1"/>
</dbReference>
<dbReference type="InterPro" id="IPR039653">
    <property type="entry name" value="Prenyltransferase"/>
</dbReference>
<feature type="transmembrane region" description="Helical" evidence="9">
    <location>
        <begin position="137"/>
        <end position="157"/>
    </location>
</feature>
<keyword evidence="6 9" id="KW-0812">Transmembrane</keyword>
<sequence length="292" mass="31589">MSTLRRVSSFLSLVKFSHTVFALPFALLGFFLATLADGVVSGRKLLLVIACMVFARSAAMGFNRYLDRDIDGKNSRTAVREIPAGTISARAALLFVILNGAAFVGAAALLNPLCLALSPVALLVILGYSYTKRFTYLCHFVLGLGLALAPVGAYLAVTAHWALLPLLYGLVVLLWVAGFDIIYALQDEEFDRGEALYSIPVQLGTVNALRLGRLLHLCCAAVLTYALYLQLQLYPEFGWLTVVGGVLFLCLLAYQHSLVRPGDLSRVDLAFFTTNGVASVAFGVISILDIYV</sequence>
<feature type="transmembrane region" description="Helical" evidence="9">
    <location>
        <begin position="46"/>
        <end position="66"/>
    </location>
</feature>
<dbReference type="GO" id="GO:0008412">
    <property type="term" value="F:4-hydroxybenzoate polyprenyltransferase activity"/>
    <property type="evidence" value="ECO:0007669"/>
    <property type="project" value="UniProtKB-EC"/>
</dbReference>
<keyword evidence="5 10" id="KW-0808">Transferase</keyword>
<dbReference type="NCBIfam" id="TIGR01475">
    <property type="entry name" value="ubiA_other"/>
    <property type="match status" value="1"/>
</dbReference>
<feature type="transmembrane region" description="Helical" evidence="9">
    <location>
        <begin position="237"/>
        <end position="255"/>
    </location>
</feature>
<dbReference type="PANTHER" id="PTHR11048:SF28">
    <property type="entry name" value="4-HYDROXYBENZOATE POLYPRENYLTRANSFERASE, MITOCHONDRIAL"/>
    <property type="match status" value="1"/>
</dbReference>
<dbReference type="Gene3D" id="1.20.120.1780">
    <property type="entry name" value="UbiA prenyltransferase"/>
    <property type="match status" value="1"/>
</dbReference>
<comment type="cofactor">
    <cofactor evidence="1">
        <name>Mg(2+)</name>
        <dbReference type="ChEBI" id="CHEBI:18420"/>
    </cofactor>
</comment>
<dbReference type="CDD" id="cd13959">
    <property type="entry name" value="PT_UbiA_COQ2"/>
    <property type="match status" value="1"/>
</dbReference>
<keyword evidence="7 9" id="KW-1133">Transmembrane helix</keyword>